<name>A0A1B3BAW5_9GAMM</name>
<dbReference type="InterPro" id="IPR018394">
    <property type="entry name" value="DNA_photolyase_1_CS_C"/>
</dbReference>
<protein>
    <recommendedName>
        <fullName evidence="8">Photolyase/cryptochrome alpha/beta domain-containing protein</fullName>
    </recommendedName>
</protein>
<dbReference type="SUPFAM" id="SSF52425">
    <property type="entry name" value="Cryptochrome/photolyase, N-terminal domain"/>
    <property type="match status" value="1"/>
</dbReference>
<comment type="cofactor">
    <cofactor evidence="1">
        <name>(6R)-5,10-methylene-5,6,7,8-tetrahydrofolate</name>
        <dbReference type="ChEBI" id="CHEBI:15636"/>
    </cofactor>
</comment>
<evidence type="ECO:0000256" key="6">
    <source>
        <dbReference type="PIRSR" id="PIRSR602081-1"/>
    </source>
</evidence>
<keyword evidence="4 6" id="KW-0274">FAD</keyword>
<keyword evidence="5 7" id="KW-0157">Chromophore</keyword>
<proteinExistence type="inferred from homology"/>
<dbReference type="Pfam" id="PF03441">
    <property type="entry name" value="FAD_binding_7"/>
    <property type="match status" value="1"/>
</dbReference>
<comment type="similarity">
    <text evidence="7">Belongs to the DNA photolyase family.</text>
</comment>
<dbReference type="PANTHER" id="PTHR11455:SF9">
    <property type="entry name" value="CRYPTOCHROME CIRCADIAN CLOCK 5 ISOFORM X1"/>
    <property type="match status" value="1"/>
</dbReference>
<dbReference type="EMBL" id="CP012418">
    <property type="protein sequence ID" value="AOE49931.1"/>
    <property type="molecule type" value="Genomic_DNA"/>
</dbReference>
<reference evidence="10" key="1">
    <citation type="submission" date="2015-08" db="EMBL/GenBank/DDBJ databases">
        <authorList>
            <person name="Kim K.M."/>
        </authorList>
    </citation>
    <scope>NUCLEOTIDE SEQUENCE [LARGE SCALE GENOMIC DNA]</scope>
    <source>
        <strain evidence="10">KCTC 23892</strain>
    </source>
</reference>
<evidence type="ECO:0000256" key="7">
    <source>
        <dbReference type="RuleBase" id="RU004182"/>
    </source>
</evidence>
<evidence type="ECO:0000256" key="1">
    <source>
        <dbReference type="ARBA" id="ARBA00001932"/>
    </source>
</evidence>
<evidence type="ECO:0000259" key="8">
    <source>
        <dbReference type="PROSITE" id="PS51645"/>
    </source>
</evidence>
<dbReference type="PROSITE" id="PS51645">
    <property type="entry name" value="PHR_CRY_ALPHA_BETA"/>
    <property type="match status" value="1"/>
</dbReference>
<evidence type="ECO:0000256" key="5">
    <source>
        <dbReference type="ARBA" id="ARBA00022991"/>
    </source>
</evidence>
<organism evidence="9 10">
    <name type="scientific">Kangiella sediminilitoris</name>
    <dbReference type="NCBI Taxonomy" id="1144748"/>
    <lineage>
        <taxon>Bacteria</taxon>
        <taxon>Pseudomonadati</taxon>
        <taxon>Pseudomonadota</taxon>
        <taxon>Gammaproteobacteria</taxon>
        <taxon>Kangiellales</taxon>
        <taxon>Kangiellaceae</taxon>
        <taxon>Kangiella</taxon>
    </lineage>
</organism>
<dbReference type="GO" id="GO:0006950">
    <property type="term" value="P:response to stress"/>
    <property type="evidence" value="ECO:0007669"/>
    <property type="project" value="UniProtKB-ARBA"/>
</dbReference>
<dbReference type="PANTHER" id="PTHR11455">
    <property type="entry name" value="CRYPTOCHROME"/>
    <property type="match status" value="1"/>
</dbReference>
<dbReference type="InterPro" id="IPR036134">
    <property type="entry name" value="Crypto/Photolyase_FAD-like_sf"/>
</dbReference>
<evidence type="ECO:0000256" key="4">
    <source>
        <dbReference type="ARBA" id="ARBA00022827"/>
    </source>
</evidence>
<dbReference type="SUPFAM" id="SSF48173">
    <property type="entry name" value="Cryptochrome/photolyase FAD-binding domain"/>
    <property type="match status" value="1"/>
</dbReference>
<gene>
    <name evidence="9" type="ORF">KS2013_1212</name>
</gene>
<dbReference type="PATRIC" id="fig|1144748.3.peg.1224"/>
<dbReference type="Gene3D" id="3.40.50.620">
    <property type="entry name" value="HUPs"/>
    <property type="match status" value="1"/>
</dbReference>
<evidence type="ECO:0000256" key="3">
    <source>
        <dbReference type="ARBA" id="ARBA00022630"/>
    </source>
</evidence>
<dbReference type="GO" id="GO:0009416">
    <property type="term" value="P:response to light stimulus"/>
    <property type="evidence" value="ECO:0007669"/>
    <property type="project" value="TreeGrafter"/>
</dbReference>
<dbReference type="GO" id="GO:0003904">
    <property type="term" value="F:deoxyribodipyrimidine photo-lyase activity"/>
    <property type="evidence" value="ECO:0007669"/>
    <property type="project" value="TreeGrafter"/>
</dbReference>
<feature type="domain" description="Photolyase/cryptochrome alpha/beta" evidence="8">
    <location>
        <begin position="3"/>
        <end position="133"/>
    </location>
</feature>
<dbReference type="PROSITE" id="PS00394">
    <property type="entry name" value="DNA_PHOTOLYASES_1_1"/>
    <property type="match status" value="1"/>
</dbReference>
<accession>A0A1B3BAW5</accession>
<dbReference type="OrthoDB" id="9772484at2"/>
<dbReference type="AlphaFoldDB" id="A0A1B3BAW5"/>
<evidence type="ECO:0000313" key="9">
    <source>
        <dbReference type="EMBL" id="AOE49931.1"/>
    </source>
</evidence>
<feature type="binding site" evidence="6">
    <location>
        <position position="210"/>
    </location>
    <ligand>
        <name>FAD</name>
        <dbReference type="ChEBI" id="CHEBI:57692"/>
    </ligand>
</feature>
<dbReference type="Gene3D" id="1.10.579.10">
    <property type="entry name" value="DNA Cyclobutane Dipyrimidine Photolyase, subunit A, domain 3"/>
    <property type="match status" value="1"/>
</dbReference>
<keyword evidence="10" id="KW-1185">Reference proteome</keyword>
<dbReference type="InterPro" id="IPR005101">
    <property type="entry name" value="Cryptochr/Photolyase_FAD-bd"/>
</dbReference>
<comment type="similarity">
    <text evidence="2">Belongs to the DNA photolyase class-1 family.</text>
</comment>
<dbReference type="Pfam" id="PF00875">
    <property type="entry name" value="DNA_photolyase"/>
    <property type="match status" value="1"/>
</dbReference>
<evidence type="ECO:0000313" key="10">
    <source>
        <dbReference type="Proteomes" id="UP000094147"/>
    </source>
</evidence>
<dbReference type="InterPro" id="IPR006050">
    <property type="entry name" value="DNA_photolyase_N"/>
</dbReference>
<dbReference type="GO" id="GO:0071949">
    <property type="term" value="F:FAD binding"/>
    <property type="evidence" value="ECO:0007669"/>
    <property type="project" value="TreeGrafter"/>
</dbReference>
<dbReference type="InterPro" id="IPR036155">
    <property type="entry name" value="Crypto/Photolyase_N_sf"/>
</dbReference>
<dbReference type="RefSeq" id="WP_068991191.1">
    <property type="nucleotide sequence ID" value="NZ_CP012418.1"/>
</dbReference>
<dbReference type="Gene3D" id="1.25.40.80">
    <property type="match status" value="1"/>
</dbReference>
<sequence length="482" mass="57110">MESVNLVWLKRDLRLTDHEPLALACKQDEPLLLLYIFEPSLIGDQHYSPRHWRFVWESLQDIQMQLMELGGKLHIAYGEAKAVLSSIQQQVNIKRLFSHQEVGINKTFERDRDIQSWCQQQQIPWTETAYGAVIRGATSRHDWDKHWKKVMRAPVATPELLKPRWYNNELPIAHIDSSAWEEANTSFQPGGPTVAKSVLEDFFDQRGKSYNKFISKPKASREHCSRLSPYLAWGNLSLREVYQELLANWSRQGWRRSLSALSSRLHWHCHFIQKFESETDMEFRTLNRGYEDFPYRYDQSAKDDFNAWRQGKTGYPLVDACMRCLRYTGYINFRMRAMLVSFACHYLLIDWRWVGHYLAQLFLDFEPGIHYPQIQMQAGVTGINTIRMYNPIKQSKEHDPDGDFIRQWCPELFKLDNDVIHEPWLITPMEQQLYDIDYPAPIVDLKESGKQVRDLLWGYRKRDDVKKESARILKRHVRPRQD</sequence>
<dbReference type="GO" id="GO:0006139">
    <property type="term" value="P:nucleobase-containing compound metabolic process"/>
    <property type="evidence" value="ECO:0007669"/>
    <property type="project" value="UniProtKB-ARBA"/>
</dbReference>
<dbReference type="PRINTS" id="PR00147">
    <property type="entry name" value="DNAPHOTLYASE"/>
</dbReference>
<dbReference type="InterPro" id="IPR002081">
    <property type="entry name" value="Cryptochrome/DNA_photolyase_1"/>
</dbReference>
<dbReference type="InterPro" id="IPR014729">
    <property type="entry name" value="Rossmann-like_a/b/a_fold"/>
</dbReference>
<keyword evidence="3 6" id="KW-0285">Flavoprotein</keyword>
<dbReference type="KEGG" id="ksd:KS2013_1212"/>
<evidence type="ECO:0000256" key="2">
    <source>
        <dbReference type="ARBA" id="ARBA00005862"/>
    </source>
</evidence>
<dbReference type="STRING" id="1144748.KS2013_1212"/>
<comment type="cofactor">
    <cofactor evidence="6">
        <name>FAD</name>
        <dbReference type="ChEBI" id="CHEBI:57692"/>
    </cofactor>
    <text evidence="6">Binds 1 FAD per subunit.</text>
</comment>
<dbReference type="GO" id="GO:0003677">
    <property type="term" value="F:DNA binding"/>
    <property type="evidence" value="ECO:0007669"/>
    <property type="project" value="TreeGrafter"/>
</dbReference>
<dbReference type="Proteomes" id="UP000094147">
    <property type="component" value="Chromosome"/>
</dbReference>